<evidence type="ECO:0000313" key="1">
    <source>
        <dbReference type="EMBL" id="UWX75328.1"/>
    </source>
</evidence>
<dbReference type="Pfam" id="PF14354">
    <property type="entry name" value="Lar_restr_allev"/>
    <property type="match status" value="1"/>
</dbReference>
<reference evidence="1" key="1">
    <citation type="submission" date="2022-09" db="EMBL/GenBank/DDBJ databases">
        <title>Genomic of Burkholderia gladioli.</title>
        <authorList>
            <person name="Wu H."/>
        </authorList>
    </citation>
    <scope>NUCLEOTIDE SEQUENCE</scope>
    <source>
        <strain evidence="1">ZN-S4</strain>
        <plasmid evidence="1">unnamed1</plasmid>
    </source>
</reference>
<geneLocation type="plasmid" evidence="1 2">
    <name>unnamed1</name>
</geneLocation>
<sequence>MTDVHIELCPFCGGRASSSQQTTGGRWAAYCLNCEAMVDGEFSELDAIAAWNRRASPAPAISESEDARDAARYRHLRAYYTRVVFMQEDGPSVDLRAISEIGDAYEMQVLDAAIDAARKGEKS</sequence>
<dbReference type="Proteomes" id="UP001059745">
    <property type="component" value="Plasmid unnamed1"/>
</dbReference>
<protein>
    <submittedName>
        <fullName evidence="1">Lar family restriction alleviation protein</fullName>
    </submittedName>
</protein>
<dbReference type="RefSeq" id="WP_260531901.1">
    <property type="nucleotide sequence ID" value="NZ_CP104216.1"/>
</dbReference>
<dbReference type="InterPro" id="IPR019908">
    <property type="entry name" value="Toxin_RalR"/>
</dbReference>
<dbReference type="AlphaFoldDB" id="A0AB38U5N7"/>
<name>A0AB38U5N7_BURGA</name>
<proteinExistence type="predicted"/>
<dbReference type="EMBL" id="CP104216">
    <property type="protein sequence ID" value="UWX75328.1"/>
    <property type="molecule type" value="Genomic_DNA"/>
</dbReference>
<accession>A0AB38U5N7</accession>
<keyword evidence="1" id="KW-0614">Plasmid</keyword>
<evidence type="ECO:0000313" key="2">
    <source>
        <dbReference type="Proteomes" id="UP001059745"/>
    </source>
</evidence>
<organism evidence="1 2">
    <name type="scientific">Burkholderia gladioli</name>
    <name type="common">Pseudomonas marginata</name>
    <name type="synonym">Phytomonas marginata</name>
    <dbReference type="NCBI Taxonomy" id="28095"/>
    <lineage>
        <taxon>Bacteria</taxon>
        <taxon>Pseudomonadati</taxon>
        <taxon>Pseudomonadota</taxon>
        <taxon>Betaproteobacteria</taxon>
        <taxon>Burkholderiales</taxon>
        <taxon>Burkholderiaceae</taxon>
        <taxon>Burkholderia</taxon>
    </lineage>
</organism>
<dbReference type="NCBIfam" id="TIGR03655">
    <property type="entry name" value="anti_R_Lar"/>
    <property type="match status" value="1"/>
</dbReference>
<gene>
    <name evidence="1" type="ORF">NYZ96_35185</name>
</gene>